<dbReference type="Gene3D" id="1.20.1440.60">
    <property type="entry name" value="23S rRNA-intervening sequence"/>
    <property type="match status" value="1"/>
</dbReference>
<reference evidence="1 2" key="1">
    <citation type="submission" date="2018-04" db="EMBL/GenBank/DDBJ databases">
        <title>Genomic Encyclopedia of Archaeal and Bacterial Type Strains, Phase II (KMG-II): from individual species to whole genera.</title>
        <authorList>
            <person name="Goeker M."/>
        </authorList>
    </citation>
    <scope>NUCLEOTIDE SEQUENCE [LARGE SCALE GENOMIC DNA]</scope>
    <source>
        <strain evidence="1 2">DSM 23082</strain>
    </source>
</reference>
<keyword evidence="2" id="KW-1185">Reference proteome</keyword>
<dbReference type="EMBL" id="QBKQ01000001">
    <property type="protein sequence ID" value="PTX44925.1"/>
    <property type="molecule type" value="Genomic_DNA"/>
</dbReference>
<dbReference type="Proteomes" id="UP000244174">
    <property type="component" value="Unassembled WGS sequence"/>
</dbReference>
<accession>A0A2T6AM90</accession>
<dbReference type="Pfam" id="PF05635">
    <property type="entry name" value="23S_rRNA_IVP"/>
    <property type="match status" value="1"/>
</dbReference>
<dbReference type="InterPro" id="IPR012657">
    <property type="entry name" value="23S_rRNA-intervening_sequence"/>
</dbReference>
<dbReference type="AlphaFoldDB" id="A0A2T6AM90"/>
<dbReference type="RefSeq" id="WP_341476480.1">
    <property type="nucleotide sequence ID" value="NZ_QBKQ01000001.1"/>
</dbReference>
<dbReference type="PANTHER" id="PTHR38471:SF2">
    <property type="entry name" value="FOUR HELIX BUNDLE PROTEIN"/>
    <property type="match status" value="1"/>
</dbReference>
<dbReference type="InterPro" id="IPR036583">
    <property type="entry name" value="23S_rRNA_IVS_sf"/>
</dbReference>
<protein>
    <submittedName>
        <fullName evidence="1">Four helix bundle protein</fullName>
    </submittedName>
</protein>
<dbReference type="SUPFAM" id="SSF158446">
    <property type="entry name" value="IVS-encoded protein-like"/>
    <property type="match status" value="1"/>
</dbReference>
<dbReference type="NCBIfam" id="TIGR02436">
    <property type="entry name" value="four helix bundle protein"/>
    <property type="match status" value="1"/>
</dbReference>
<comment type="caution">
    <text evidence="1">The sequence shown here is derived from an EMBL/GenBank/DDBJ whole genome shotgun (WGS) entry which is preliminary data.</text>
</comment>
<organism evidence="1 2">
    <name type="scientific">Christiangramia gaetbulicola</name>
    <dbReference type="NCBI Taxonomy" id="703340"/>
    <lineage>
        <taxon>Bacteria</taxon>
        <taxon>Pseudomonadati</taxon>
        <taxon>Bacteroidota</taxon>
        <taxon>Flavobacteriia</taxon>
        <taxon>Flavobacteriales</taxon>
        <taxon>Flavobacteriaceae</taxon>
        <taxon>Christiangramia</taxon>
    </lineage>
</organism>
<evidence type="ECO:0000313" key="1">
    <source>
        <dbReference type="EMBL" id="PTX44925.1"/>
    </source>
</evidence>
<evidence type="ECO:0000313" key="2">
    <source>
        <dbReference type="Proteomes" id="UP000244174"/>
    </source>
</evidence>
<dbReference type="PANTHER" id="PTHR38471">
    <property type="entry name" value="FOUR HELIX BUNDLE PROTEIN"/>
    <property type="match status" value="1"/>
</dbReference>
<name>A0A2T6AM90_9FLAO</name>
<proteinExistence type="predicted"/>
<gene>
    <name evidence="1" type="ORF">C8P64_0910</name>
</gene>
<sequence length="114" mass="13214">MAHYQNFEELEIYRLARSQCMQIWSLINETSLSKDYKLKEQINGSSGSVMDNIAEGFGRGGNKEFIQFLSFARGSNHETKAQLQRAFDRNHISLNDYEDMISKLKLLMNKSRNS</sequence>